<dbReference type="AlphaFoldDB" id="A0A5J4VEK7"/>
<dbReference type="Proteomes" id="UP000324800">
    <property type="component" value="Unassembled WGS sequence"/>
</dbReference>
<reference evidence="2 3" key="1">
    <citation type="submission" date="2019-03" db="EMBL/GenBank/DDBJ databases">
        <title>Single cell metagenomics reveals metabolic interactions within the superorganism composed of flagellate Streblomastix strix and complex community of Bacteroidetes bacteria on its surface.</title>
        <authorList>
            <person name="Treitli S.C."/>
            <person name="Kolisko M."/>
            <person name="Husnik F."/>
            <person name="Keeling P."/>
            <person name="Hampl V."/>
        </authorList>
    </citation>
    <scope>NUCLEOTIDE SEQUENCE [LARGE SCALE GENOMIC DNA]</scope>
    <source>
        <strain evidence="2">ST1C</strain>
    </source>
</reference>
<feature type="region of interest" description="Disordered" evidence="1">
    <location>
        <begin position="465"/>
        <end position="557"/>
    </location>
</feature>
<feature type="compositionally biased region" description="Polar residues" evidence="1">
    <location>
        <begin position="1040"/>
        <end position="1061"/>
    </location>
</feature>
<dbReference type="InterPro" id="IPR016024">
    <property type="entry name" value="ARM-type_fold"/>
</dbReference>
<protein>
    <submittedName>
        <fullName evidence="2">Uncharacterized protein</fullName>
    </submittedName>
</protein>
<proteinExistence type="predicted"/>
<feature type="compositionally biased region" description="Pro residues" evidence="1">
    <location>
        <begin position="495"/>
        <end position="509"/>
    </location>
</feature>
<evidence type="ECO:0000313" key="2">
    <source>
        <dbReference type="EMBL" id="KAA6380865.1"/>
    </source>
</evidence>
<name>A0A5J4VEK7_9EUKA</name>
<dbReference type="Gene3D" id="1.25.10.10">
    <property type="entry name" value="Leucine-rich Repeat Variant"/>
    <property type="match status" value="1"/>
</dbReference>
<gene>
    <name evidence="2" type="ORF">EZS28_023608</name>
</gene>
<feature type="compositionally biased region" description="Low complexity" evidence="1">
    <location>
        <begin position="472"/>
        <end position="482"/>
    </location>
</feature>
<comment type="caution">
    <text evidence="2">The sequence shown here is derived from an EMBL/GenBank/DDBJ whole genome shotgun (WGS) entry which is preliminary data.</text>
</comment>
<dbReference type="InterPro" id="IPR011989">
    <property type="entry name" value="ARM-like"/>
</dbReference>
<organism evidence="2 3">
    <name type="scientific">Streblomastix strix</name>
    <dbReference type="NCBI Taxonomy" id="222440"/>
    <lineage>
        <taxon>Eukaryota</taxon>
        <taxon>Metamonada</taxon>
        <taxon>Preaxostyla</taxon>
        <taxon>Oxymonadida</taxon>
        <taxon>Streblomastigidae</taxon>
        <taxon>Streblomastix</taxon>
    </lineage>
</organism>
<feature type="compositionally biased region" description="Polar residues" evidence="1">
    <location>
        <begin position="1022"/>
        <end position="1031"/>
    </location>
</feature>
<dbReference type="SUPFAM" id="SSF48371">
    <property type="entry name" value="ARM repeat"/>
    <property type="match status" value="1"/>
</dbReference>
<evidence type="ECO:0000256" key="1">
    <source>
        <dbReference type="SAM" id="MobiDB-lite"/>
    </source>
</evidence>
<feature type="region of interest" description="Disordered" evidence="1">
    <location>
        <begin position="1022"/>
        <end position="1061"/>
    </location>
</feature>
<dbReference type="EMBL" id="SNRW01007674">
    <property type="protein sequence ID" value="KAA6380865.1"/>
    <property type="molecule type" value="Genomic_DNA"/>
</dbReference>
<accession>A0A5J4VEK7</accession>
<evidence type="ECO:0000313" key="3">
    <source>
        <dbReference type="Proteomes" id="UP000324800"/>
    </source>
</evidence>
<feature type="compositionally biased region" description="Low complexity" evidence="1">
    <location>
        <begin position="536"/>
        <end position="557"/>
    </location>
</feature>
<sequence length="1219" mass="136960">MRLSQRKIRQSSENRCEQLIKILEEDKSGKMGKITIEQGVAKLIIDIFEKWSVDFITQPFVKAFYHITTSNKENIKLLLSKYPFPGLFRLFDHSNISVVEYSIKSIFNIIKADEDINQTDAKHPDFEAIQSSGGIDAIFSVFNRKLSKQSRDWAALTIAFLFQSQTFPDQTLKQEVVNYLNSLLRDRDQQVKEMAQVAVERFQLHGQKVEIDQNIDSFISVTYILQIPLLGNQTQKQKILFQQENSLVRIIKLLESYESEELRENMIRDGVAKEIINVFNTRALEQITLPYVQTFSLLTYHKIVDVIQKLLEYDLLFPTLFRLLTHPDTKIINFIITAIMNILSVIADSTPQNTPHPSFDKLSSFGGVDKIYNTFMWYTNQLQKDASALCIGYLFRAREIADTSLNNDVTSHLNSLLTSQDEYMRFSARVVLEGITMQQYAEQDQDYNSSSLKLIPLDKSEANKQFQPFKPSLPSKSSSLTILPPPFRPKLATKPPIPPQPPKTKPPQLLPDQQQTPLSNPTSPMMPIQGTPPVVPSTSPVKSVTSPSISNSTTPTVPVVAPMPRSIGSLSGSLKIPANVSDYAQVFAKQLTILKNDVPVCAAFNNGISNGIWRAQVKFANCKDSRGQYVAGFGIMPNSQTITCPCDPEQNNSMLCYLGNGSVSYKGQKSTGNQLISGGQAMIMELNMQKENEIFDEINQNPYIGRDIQDTLGLFIDTVRAIEWCLRIGTQDFFLEIENAQSRIDMKVIDPTPHLSGFGPPLGPNKTSQQAKAEKPTAALVEILKRLGLVKTQGSFNLNKDDNDQANSFGRVNKLLVLMPYQIIQKLDSKQSDQHSPMNKLKQTASTQKLQGQLQEIIQEKKRKQKLEEAGRVTVDESTGLPWILKENVKLLVEALFSEAPTSTKPRNDADNIDNEQDVTNQYVFDDKKYYISSNTPYFMFAQRPSFLKQAIIGGIIFIRLVGSALPEGNELQSQVALIIRFISGAMLNKVQVIIDPNDPNINSNFSDTKASIQLNTINTKSKVDTQTQTQKGDKRRRSLNSASQPIPTQIASNKRSTPAQQRRVSGLSGTLQLLGSTTYRSAATKPIYLSLGQNVPQSEFLEYIDELIGSFSDNFTIIAQSIIFVDRAIRIHQIVPPMQVIAQITNALLIFVQDAQEQQESKLQQTQGYDINRSITNIASDLYSESSPAKLILLQLLRPFTDSFLTFRTSKIMSYCNV</sequence>